<gene>
    <name evidence="1" type="ORF">ACFOGP_21090</name>
</gene>
<dbReference type="SUPFAM" id="SSF63829">
    <property type="entry name" value="Calcium-dependent phosphotriesterase"/>
    <property type="match status" value="1"/>
</dbReference>
<dbReference type="EMBL" id="JBHRTB010000010">
    <property type="protein sequence ID" value="MFC3145230.1"/>
    <property type="molecule type" value="Genomic_DNA"/>
</dbReference>
<keyword evidence="2" id="KW-1185">Reference proteome</keyword>
<protein>
    <recommendedName>
        <fullName evidence="3">BPP domain-containing protein</fullName>
    </recommendedName>
</protein>
<accession>A0ABV7GUN6</accession>
<proteinExistence type="predicted"/>
<dbReference type="Gene3D" id="2.120.10.30">
    <property type="entry name" value="TolB, C-terminal domain"/>
    <property type="match status" value="1"/>
</dbReference>
<sequence>MRLTALVVLASALPSAALDLKLSGFYDLNRPASLEYDPAFCGLWIANEGPEMILVTLDGIELRRWRSDLFRIKAVALEDGHVVVSDGAGQYQRLTKEGTALGAPFRLGNVRAMTEGMVVLPDGTLVLVEDDPARIIWTDMDGNVSRTLSGDAFDPPLTEPQGIARDPRTGHLLVVDDWEGTNSLYELDPEGRLLGTTPLIAYGRDPEGIAIRAGANLVFMAFDGGARIAAFDYVPTVGAGAEVPRPGADCMIS</sequence>
<evidence type="ECO:0008006" key="3">
    <source>
        <dbReference type="Google" id="ProtNLM"/>
    </source>
</evidence>
<reference evidence="2" key="1">
    <citation type="journal article" date="2019" name="Int. J. Syst. Evol. Microbiol.">
        <title>The Global Catalogue of Microorganisms (GCM) 10K type strain sequencing project: providing services to taxonomists for standard genome sequencing and annotation.</title>
        <authorList>
            <consortium name="The Broad Institute Genomics Platform"/>
            <consortium name="The Broad Institute Genome Sequencing Center for Infectious Disease"/>
            <person name="Wu L."/>
            <person name="Ma J."/>
        </authorList>
    </citation>
    <scope>NUCLEOTIDE SEQUENCE [LARGE SCALE GENOMIC DNA]</scope>
    <source>
        <strain evidence="2">KCTC 52366</strain>
    </source>
</reference>
<dbReference type="Proteomes" id="UP001595632">
    <property type="component" value="Unassembled WGS sequence"/>
</dbReference>
<dbReference type="InterPro" id="IPR011042">
    <property type="entry name" value="6-blade_b-propeller_TolB-like"/>
</dbReference>
<dbReference type="RefSeq" id="WP_275634603.1">
    <property type="nucleotide sequence ID" value="NZ_JARGYD010000010.1"/>
</dbReference>
<name>A0ABV7GUN6_9RHOB</name>
<comment type="caution">
    <text evidence="1">The sequence shown here is derived from an EMBL/GenBank/DDBJ whole genome shotgun (WGS) entry which is preliminary data.</text>
</comment>
<evidence type="ECO:0000313" key="1">
    <source>
        <dbReference type="EMBL" id="MFC3145230.1"/>
    </source>
</evidence>
<organism evidence="1 2">
    <name type="scientific">Psychromarinibacter halotolerans</name>
    <dbReference type="NCBI Taxonomy" id="1775175"/>
    <lineage>
        <taxon>Bacteria</taxon>
        <taxon>Pseudomonadati</taxon>
        <taxon>Pseudomonadota</taxon>
        <taxon>Alphaproteobacteria</taxon>
        <taxon>Rhodobacterales</taxon>
        <taxon>Paracoccaceae</taxon>
        <taxon>Psychromarinibacter</taxon>
    </lineage>
</organism>
<evidence type="ECO:0000313" key="2">
    <source>
        <dbReference type="Proteomes" id="UP001595632"/>
    </source>
</evidence>